<evidence type="ECO:0000256" key="18">
    <source>
        <dbReference type="SAM" id="SignalP"/>
    </source>
</evidence>
<feature type="signal peptide" evidence="18">
    <location>
        <begin position="1"/>
        <end position="28"/>
    </location>
</feature>
<dbReference type="PANTHER" id="PTHR45631:SF68">
    <property type="entry name" value="REPEAT FAMILY PROTEIN, PUTATIVE, EXPRESSED-RELATED"/>
    <property type="match status" value="1"/>
</dbReference>
<evidence type="ECO:0000313" key="20">
    <source>
        <dbReference type="EMBL" id="KAL2622107.1"/>
    </source>
</evidence>
<organism evidence="20 21">
    <name type="scientific">Riccia fluitans</name>
    <dbReference type="NCBI Taxonomy" id="41844"/>
    <lineage>
        <taxon>Eukaryota</taxon>
        <taxon>Viridiplantae</taxon>
        <taxon>Streptophyta</taxon>
        <taxon>Embryophyta</taxon>
        <taxon>Marchantiophyta</taxon>
        <taxon>Marchantiopsida</taxon>
        <taxon>Marchantiidae</taxon>
        <taxon>Marchantiales</taxon>
        <taxon>Ricciaceae</taxon>
        <taxon>Riccia</taxon>
    </lineage>
</organism>
<dbReference type="Pfam" id="PF07714">
    <property type="entry name" value="PK_Tyr_Ser-Thr"/>
    <property type="match status" value="1"/>
</dbReference>
<evidence type="ECO:0000256" key="7">
    <source>
        <dbReference type="ARBA" id="ARBA00022737"/>
    </source>
</evidence>
<evidence type="ECO:0000256" key="13">
    <source>
        <dbReference type="ARBA" id="ARBA00047899"/>
    </source>
</evidence>
<dbReference type="PROSITE" id="PS50011">
    <property type="entry name" value="PROTEIN_KINASE_DOM"/>
    <property type="match status" value="1"/>
</dbReference>
<evidence type="ECO:0000256" key="17">
    <source>
        <dbReference type="SAM" id="Phobius"/>
    </source>
</evidence>
<feature type="region of interest" description="Disordered" evidence="16">
    <location>
        <begin position="897"/>
        <end position="918"/>
    </location>
</feature>
<evidence type="ECO:0000256" key="11">
    <source>
        <dbReference type="ARBA" id="ARBA00022989"/>
    </source>
</evidence>
<keyword evidence="7" id="KW-0677">Repeat</keyword>
<dbReference type="GO" id="GO:0016301">
    <property type="term" value="F:kinase activity"/>
    <property type="evidence" value="ECO:0007669"/>
    <property type="project" value="UniProtKB-KW"/>
</dbReference>
<feature type="transmembrane region" description="Helical" evidence="17">
    <location>
        <begin position="543"/>
        <end position="568"/>
    </location>
</feature>
<dbReference type="AlphaFoldDB" id="A0ABD1Y5R7"/>
<reference evidence="20 21" key="1">
    <citation type="submission" date="2024-09" db="EMBL/GenBank/DDBJ databases">
        <title>Chromosome-scale assembly of Riccia fluitans.</title>
        <authorList>
            <person name="Paukszto L."/>
            <person name="Sawicki J."/>
            <person name="Karawczyk K."/>
            <person name="Piernik-Szablinska J."/>
            <person name="Szczecinska M."/>
            <person name="Mazdziarz M."/>
        </authorList>
    </citation>
    <scope>NUCLEOTIDE SEQUENCE [LARGE SCALE GENOMIC DNA]</scope>
    <source>
        <strain evidence="20">Rf_01</strain>
        <tissue evidence="20">Aerial parts of the thallus</tissue>
    </source>
</reference>
<evidence type="ECO:0000256" key="16">
    <source>
        <dbReference type="SAM" id="MobiDB-lite"/>
    </source>
</evidence>
<evidence type="ECO:0000313" key="21">
    <source>
        <dbReference type="Proteomes" id="UP001605036"/>
    </source>
</evidence>
<dbReference type="InterPro" id="IPR001245">
    <property type="entry name" value="Ser-Thr/Tyr_kinase_cat_dom"/>
</dbReference>
<dbReference type="SUPFAM" id="SSF56112">
    <property type="entry name" value="Protein kinase-like (PK-like)"/>
    <property type="match status" value="1"/>
</dbReference>
<dbReference type="InterPro" id="IPR008271">
    <property type="entry name" value="Ser/Thr_kinase_AS"/>
</dbReference>
<protein>
    <recommendedName>
        <fullName evidence="2">non-specific serine/threonine protein kinase</fullName>
        <ecNumber evidence="2">2.7.11.1</ecNumber>
    </recommendedName>
</protein>
<proteinExistence type="predicted"/>
<evidence type="ECO:0000256" key="15">
    <source>
        <dbReference type="PROSITE-ProRule" id="PRU10141"/>
    </source>
</evidence>
<evidence type="ECO:0000256" key="5">
    <source>
        <dbReference type="ARBA" id="ARBA00022679"/>
    </source>
</evidence>
<keyword evidence="21" id="KW-1185">Reference proteome</keyword>
<dbReference type="PROSITE" id="PS00108">
    <property type="entry name" value="PROTEIN_KINASE_ST"/>
    <property type="match status" value="1"/>
</dbReference>
<evidence type="ECO:0000256" key="12">
    <source>
        <dbReference type="ARBA" id="ARBA00023136"/>
    </source>
</evidence>
<evidence type="ECO:0000256" key="1">
    <source>
        <dbReference type="ARBA" id="ARBA00004167"/>
    </source>
</evidence>
<dbReference type="Pfam" id="PF13855">
    <property type="entry name" value="LRR_8"/>
    <property type="match status" value="1"/>
</dbReference>
<evidence type="ECO:0000256" key="9">
    <source>
        <dbReference type="ARBA" id="ARBA00022777"/>
    </source>
</evidence>
<comment type="subcellular location">
    <subcellularLocation>
        <location evidence="1">Membrane</location>
        <topology evidence="1">Single-pass membrane protein</topology>
    </subcellularLocation>
</comment>
<evidence type="ECO:0000256" key="2">
    <source>
        <dbReference type="ARBA" id="ARBA00012513"/>
    </source>
</evidence>
<dbReference type="PRINTS" id="PR00019">
    <property type="entry name" value="LEURICHRPT"/>
</dbReference>
<feature type="chain" id="PRO_5044871682" description="non-specific serine/threonine protein kinase" evidence="18">
    <location>
        <begin position="29"/>
        <end position="945"/>
    </location>
</feature>
<dbReference type="InterPro" id="IPR032675">
    <property type="entry name" value="LRR_dom_sf"/>
</dbReference>
<dbReference type="CDD" id="cd14066">
    <property type="entry name" value="STKc_IRAK"/>
    <property type="match status" value="1"/>
</dbReference>
<dbReference type="FunFam" id="1.10.510.10:FF:000384">
    <property type="entry name" value="G-type lectin S-receptor-like serine/threonine-protein kinase"/>
    <property type="match status" value="1"/>
</dbReference>
<dbReference type="GO" id="GO:0016020">
    <property type="term" value="C:membrane"/>
    <property type="evidence" value="ECO:0007669"/>
    <property type="project" value="UniProtKB-SubCell"/>
</dbReference>
<dbReference type="EC" id="2.7.11.1" evidence="2"/>
<comment type="catalytic activity">
    <reaction evidence="14">
        <text>L-seryl-[protein] + ATP = O-phospho-L-seryl-[protein] + ADP + H(+)</text>
        <dbReference type="Rhea" id="RHEA:17989"/>
        <dbReference type="Rhea" id="RHEA-COMP:9863"/>
        <dbReference type="Rhea" id="RHEA-COMP:11604"/>
        <dbReference type="ChEBI" id="CHEBI:15378"/>
        <dbReference type="ChEBI" id="CHEBI:29999"/>
        <dbReference type="ChEBI" id="CHEBI:30616"/>
        <dbReference type="ChEBI" id="CHEBI:83421"/>
        <dbReference type="ChEBI" id="CHEBI:456216"/>
        <dbReference type="EC" id="2.7.11.1"/>
    </reaction>
</comment>
<keyword evidence="11 17" id="KW-1133">Transmembrane helix</keyword>
<gene>
    <name evidence="20" type="ORF">R1flu_002312</name>
</gene>
<evidence type="ECO:0000256" key="4">
    <source>
        <dbReference type="ARBA" id="ARBA00022614"/>
    </source>
</evidence>
<dbReference type="EMBL" id="JBHFFA010000006">
    <property type="protein sequence ID" value="KAL2622107.1"/>
    <property type="molecule type" value="Genomic_DNA"/>
</dbReference>
<keyword evidence="18" id="KW-0732">Signal</keyword>
<evidence type="ECO:0000256" key="14">
    <source>
        <dbReference type="ARBA" id="ARBA00048679"/>
    </source>
</evidence>
<keyword evidence="12 17" id="KW-0472">Membrane</keyword>
<dbReference type="InterPro" id="IPR024788">
    <property type="entry name" value="Malectin-like_Carb-bd_dom"/>
</dbReference>
<keyword evidence="10 15" id="KW-0067">ATP-binding</keyword>
<evidence type="ECO:0000256" key="10">
    <source>
        <dbReference type="ARBA" id="ARBA00022840"/>
    </source>
</evidence>
<keyword evidence="6 17" id="KW-0812">Transmembrane</keyword>
<keyword evidence="5" id="KW-0808">Transferase</keyword>
<dbReference type="InterPro" id="IPR000719">
    <property type="entry name" value="Prot_kinase_dom"/>
</dbReference>
<comment type="catalytic activity">
    <reaction evidence="13">
        <text>L-threonyl-[protein] + ATP = O-phospho-L-threonyl-[protein] + ADP + H(+)</text>
        <dbReference type="Rhea" id="RHEA:46608"/>
        <dbReference type="Rhea" id="RHEA-COMP:11060"/>
        <dbReference type="Rhea" id="RHEA-COMP:11605"/>
        <dbReference type="ChEBI" id="CHEBI:15378"/>
        <dbReference type="ChEBI" id="CHEBI:30013"/>
        <dbReference type="ChEBI" id="CHEBI:30616"/>
        <dbReference type="ChEBI" id="CHEBI:61977"/>
        <dbReference type="ChEBI" id="CHEBI:456216"/>
        <dbReference type="EC" id="2.7.11.1"/>
    </reaction>
</comment>
<feature type="domain" description="Protein kinase" evidence="19">
    <location>
        <begin position="607"/>
        <end position="884"/>
    </location>
</feature>
<accession>A0ABD1Y5R7</accession>
<evidence type="ECO:0000259" key="19">
    <source>
        <dbReference type="PROSITE" id="PS50011"/>
    </source>
</evidence>
<dbReference type="Pfam" id="PF12819">
    <property type="entry name" value="Malectin_like"/>
    <property type="match status" value="1"/>
</dbReference>
<comment type="caution">
    <text evidence="20">The sequence shown here is derived from an EMBL/GenBank/DDBJ whole genome shotgun (WGS) entry which is preliminary data.</text>
</comment>
<keyword evidence="3" id="KW-0723">Serine/threonine-protein kinase</keyword>
<dbReference type="PROSITE" id="PS51450">
    <property type="entry name" value="LRR"/>
    <property type="match status" value="2"/>
</dbReference>
<evidence type="ECO:0000256" key="8">
    <source>
        <dbReference type="ARBA" id="ARBA00022741"/>
    </source>
</evidence>
<dbReference type="Pfam" id="PF00560">
    <property type="entry name" value="LRR_1"/>
    <property type="match status" value="1"/>
</dbReference>
<sequence length="945" mass="106448">MDMEVRNRWRLIFFELLVLSFIFSYVTSESPKGFISIDCGGTGGPDSDTRLDWDTDEDYLQNSKQLSDSNATVKATVYVKQDSDGQINGKQLQSAMVFFPEASDHAGTPRSKFCYELPVIFSSTEAPVNYLLRATFPSSNFSGAAINWDAYSTRFYYSVDSTYIATIELQDESAQTIELIVSPLDTALYVCLIPVDQEDRRVHRWIDGSMAAISSLELRPLDQGMDTRFSSNETGSSVPTYLITFARWNFRGNHSHQLRYPHDQYDRIWSSRVLSDPNSSVISAAPRTLRDDAKTVQILSSISAPALDRSGDPCLPVPWAWIMCNVETPPRVTYIKLADKNISSLPESFGVLNRLTTLDLSDNNLSGSLSPLLRALDTSITHLNLRNNSFNGFIDPTLIAKLVNLEYLDLSYNQLSGNLDFDLLRSLKKLKILYLDGNNFTAFNLTTWYECISKAKNCDSCEKCGRLSLGEAIKDLYFPPRASPQNSSNEIKFCSKECYSGYIWVDGRSPWCRNRFAHVNVSSQLVEYLCGGGAGYSSPPVVYLYSIFFFGLGPLGITISICVFVVYLCKIIRKSRELDEIQRDLARENVKPPFFSYYDLKAYTRNFSSSAILGKGGFGTVYKADLPDGKVLAVKKLEPTEQNVADFFKEVVNITGIKHRHLIQLMGCCVRDNQRRLLIYEYAENRSLAEALWGQERPFVLSWKRRFNICLGVARGLSYLHEELQPTIIHRDIKPQNILLDKDYNAKIADFGLIRPARTEDFTSVTSNIAGTKGYLSPEYAIEGIVSEKLDVYSFGVVLLEIVSGKKCLDRTAPEDSVYLRDWAFRLPKEEMLISLLDKELTEDHNEEEVVLVLEIALACCQYDWAKRPTMTQVVNKLMKHSDVAIDIVPGEDIVPQPLPTVDEDELEESSLPASSSTLAVQGSSSTIELANMLHGRRHSRRVSI</sequence>
<keyword evidence="9" id="KW-0418">Kinase</keyword>
<keyword evidence="8 15" id="KW-0547">Nucleotide-binding</keyword>
<evidence type="ECO:0000256" key="3">
    <source>
        <dbReference type="ARBA" id="ARBA00022527"/>
    </source>
</evidence>
<dbReference type="PROSITE" id="PS00107">
    <property type="entry name" value="PROTEIN_KINASE_ATP"/>
    <property type="match status" value="1"/>
</dbReference>
<dbReference type="Gene3D" id="1.10.510.10">
    <property type="entry name" value="Transferase(Phosphotransferase) domain 1"/>
    <property type="match status" value="1"/>
</dbReference>
<dbReference type="Gene3D" id="3.80.10.10">
    <property type="entry name" value="Ribonuclease Inhibitor"/>
    <property type="match status" value="1"/>
</dbReference>
<dbReference type="Gene3D" id="3.30.200.20">
    <property type="entry name" value="Phosphorylase Kinase, domain 1"/>
    <property type="match status" value="1"/>
</dbReference>
<dbReference type="InterPro" id="IPR017441">
    <property type="entry name" value="Protein_kinase_ATP_BS"/>
</dbReference>
<feature type="binding site" evidence="15">
    <location>
        <position position="636"/>
    </location>
    <ligand>
        <name>ATP</name>
        <dbReference type="ChEBI" id="CHEBI:30616"/>
    </ligand>
</feature>
<evidence type="ECO:0000256" key="6">
    <source>
        <dbReference type="ARBA" id="ARBA00022692"/>
    </source>
</evidence>
<dbReference type="InterPro" id="IPR011009">
    <property type="entry name" value="Kinase-like_dom_sf"/>
</dbReference>
<keyword evidence="4" id="KW-0433">Leucine-rich repeat</keyword>
<dbReference type="InterPro" id="IPR001611">
    <property type="entry name" value="Leu-rich_rpt"/>
</dbReference>
<dbReference type="Proteomes" id="UP001605036">
    <property type="component" value="Unassembled WGS sequence"/>
</dbReference>
<dbReference type="SMART" id="SM00220">
    <property type="entry name" value="S_TKc"/>
    <property type="match status" value="1"/>
</dbReference>
<dbReference type="PANTHER" id="PTHR45631">
    <property type="entry name" value="OS07G0107800 PROTEIN-RELATED"/>
    <property type="match status" value="1"/>
</dbReference>
<name>A0ABD1Y5R7_9MARC</name>
<dbReference type="SUPFAM" id="SSF52058">
    <property type="entry name" value="L domain-like"/>
    <property type="match status" value="1"/>
</dbReference>
<dbReference type="GO" id="GO:0005524">
    <property type="term" value="F:ATP binding"/>
    <property type="evidence" value="ECO:0007669"/>
    <property type="project" value="UniProtKB-UniRule"/>
</dbReference>